<dbReference type="InterPro" id="IPR003593">
    <property type="entry name" value="AAA+_ATPase"/>
</dbReference>
<evidence type="ECO:0000259" key="9">
    <source>
        <dbReference type="PROSITE" id="PS50893"/>
    </source>
</evidence>
<evidence type="ECO:0000256" key="4">
    <source>
        <dbReference type="ARBA" id="ARBA00022475"/>
    </source>
</evidence>
<evidence type="ECO:0000313" key="11">
    <source>
        <dbReference type="Proteomes" id="UP000823912"/>
    </source>
</evidence>
<keyword evidence="4" id="KW-1003">Cell membrane</keyword>
<dbReference type="AlphaFoldDB" id="A0A9D1E965"/>
<gene>
    <name evidence="10" type="ORF">IAA55_05435</name>
</gene>
<dbReference type="Gene3D" id="3.40.50.300">
    <property type="entry name" value="P-loop containing nucleotide triphosphate hydrolases"/>
    <property type="match status" value="1"/>
</dbReference>
<comment type="caution">
    <text evidence="10">The sequence shown here is derived from an EMBL/GenBank/DDBJ whole genome shotgun (WGS) entry which is preliminary data.</text>
</comment>
<dbReference type="CDD" id="cd03225">
    <property type="entry name" value="ABC_cobalt_CbiO_domain1"/>
    <property type="match status" value="1"/>
</dbReference>
<dbReference type="GO" id="GO:0016887">
    <property type="term" value="F:ATP hydrolysis activity"/>
    <property type="evidence" value="ECO:0007669"/>
    <property type="project" value="InterPro"/>
</dbReference>
<dbReference type="SMART" id="SM00382">
    <property type="entry name" value="AAA"/>
    <property type="match status" value="1"/>
</dbReference>
<feature type="domain" description="ABC transporter" evidence="9">
    <location>
        <begin position="2"/>
        <end position="242"/>
    </location>
</feature>
<dbReference type="GO" id="GO:0043190">
    <property type="term" value="C:ATP-binding cassette (ABC) transporter complex"/>
    <property type="evidence" value="ECO:0007669"/>
    <property type="project" value="TreeGrafter"/>
</dbReference>
<dbReference type="InterPro" id="IPR003439">
    <property type="entry name" value="ABC_transporter-like_ATP-bd"/>
</dbReference>
<dbReference type="PROSITE" id="PS50893">
    <property type="entry name" value="ABC_TRANSPORTER_2"/>
    <property type="match status" value="1"/>
</dbReference>
<reference evidence="10" key="2">
    <citation type="journal article" date="2021" name="PeerJ">
        <title>Extensive microbial diversity within the chicken gut microbiome revealed by metagenomics and culture.</title>
        <authorList>
            <person name="Gilroy R."/>
            <person name="Ravi A."/>
            <person name="Getino M."/>
            <person name="Pursley I."/>
            <person name="Horton D.L."/>
            <person name="Alikhan N.F."/>
            <person name="Baker D."/>
            <person name="Gharbi K."/>
            <person name="Hall N."/>
            <person name="Watson M."/>
            <person name="Adriaenssens E.M."/>
            <person name="Foster-Nyarko E."/>
            <person name="Jarju S."/>
            <person name="Secka A."/>
            <person name="Antonio M."/>
            <person name="Oren A."/>
            <person name="Chaudhuri R.R."/>
            <person name="La Ragione R."/>
            <person name="Hildebrand F."/>
            <person name="Pallen M.J."/>
        </authorList>
    </citation>
    <scope>NUCLEOTIDE SEQUENCE</scope>
    <source>
        <strain evidence="10">ChiSjej5B23-6657</strain>
    </source>
</reference>
<dbReference type="PROSITE" id="PS00211">
    <property type="entry name" value="ABC_TRANSPORTER_1"/>
    <property type="match status" value="1"/>
</dbReference>
<dbReference type="InterPro" id="IPR015856">
    <property type="entry name" value="ABC_transpr_CbiO/EcfA_su"/>
</dbReference>
<evidence type="ECO:0000256" key="2">
    <source>
        <dbReference type="ARBA" id="ARBA00005417"/>
    </source>
</evidence>
<evidence type="ECO:0000256" key="3">
    <source>
        <dbReference type="ARBA" id="ARBA00022448"/>
    </source>
</evidence>
<comment type="similarity">
    <text evidence="2">Belongs to the ABC transporter superfamily.</text>
</comment>
<sequence length="280" mass="31047">MIACEKFSFCYKGGEKNALNNLNLTIADGEFVGITGNSGAGKSTLTYALCGVIPHHFTGDFYGAVKINGMDTVEVKMEDLARCVGEVFQDIDSQMVSSVVEDEILFGLENFGLPHDEIGRRVDEVLGMLQIEDLRFRQISTLSGGQKQKVAIAAILAMNPDIIVLDEPTGELDPESTVMIFEILRRLNREFKKTVIIVEQKIMMLAKYADRILVLDEGELVFDGPSGQIVEEIPLFDRLGISVPRVVRLGDVLRDRGLYSGRIPTDVDQAEKMVREVLEC</sequence>
<evidence type="ECO:0000256" key="7">
    <source>
        <dbReference type="ARBA" id="ARBA00022967"/>
    </source>
</evidence>
<dbReference type="FunFam" id="3.40.50.300:FF:000224">
    <property type="entry name" value="Energy-coupling factor transporter ATP-binding protein EcfA"/>
    <property type="match status" value="1"/>
</dbReference>
<dbReference type="InterPro" id="IPR027417">
    <property type="entry name" value="P-loop_NTPase"/>
</dbReference>
<keyword evidence="6 10" id="KW-0067">ATP-binding</keyword>
<dbReference type="SUPFAM" id="SSF52540">
    <property type="entry name" value="P-loop containing nucleoside triphosphate hydrolases"/>
    <property type="match status" value="1"/>
</dbReference>
<dbReference type="GO" id="GO:0042626">
    <property type="term" value="F:ATPase-coupled transmembrane transporter activity"/>
    <property type="evidence" value="ECO:0007669"/>
    <property type="project" value="TreeGrafter"/>
</dbReference>
<evidence type="ECO:0000256" key="8">
    <source>
        <dbReference type="ARBA" id="ARBA00023136"/>
    </source>
</evidence>
<evidence type="ECO:0000256" key="1">
    <source>
        <dbReference type="ARBA" id="ARBA00004202"/>
    </source>
</evidence>
<keyword evidence="3" id="KW-0813">Transport</keyword>
<keyword evidence="5" id="KW-0547">Nucleotide-binding</keyword>
<dbReference type="GO" id="GO:0005524">
    <property type="term" value="F:ATP binding"/>
    <property type="evidence" value="ECO:0007669"/>
    <property type="project" value="UniProtKB-KW"/>
</dbReference>
<dbReference type="EMBL" id="DVHM01000087">
    <property type="protein sequence ID" value="HIR70704.1"/>
    <property type="molecule type" value="Genomic_DNA"/>
</dbReference>
<keyword evidence="7" id="KW-1278">Translocase</keyword>
<protein>
    <submittedName>
        <fullName evidence="10">ABC transporter ATP-binding protein</fullName>
    </submittedName>
</protein>
<organism evidence="10 11">
    <name type="scientific">Candidatus Pullilachnospira gallistercoris</name>
    <dbReference type="NCBI Taxonomy" id="2840911"/>
    <lineage>
        <taxon>Bacteria</taxon>
        <taxon>Bacillati</taxon>
        <taxon>Bacillota</taxon>
        <taxon>Clostridia</taxon>
        <taxon>Lachnospirales</taxon>
        <taxon>Lachnospiraceae</taxon>
        <taxon>Lachnospiraceae incertae sedis</taxon>
        <taxon>Candidatus Pullilachnospira</taxon>
    </lineage>
</organism>
<dbReference type="InterPro" id="IPR050095">
    <property type="entry name" value="ECF_ABC_transporter_ATP-bd"/>
</dbReference>
<name>A0A9D1E965_9FIRM</name>
<dbReference type="Pfam" id="PF00005">
    <property type="entry name" value="ABC_tran"/>
    <property type="match status" value="1"/>
</dbReference>
<evidence type="ECO:0000256" key="5">
    <source>
        <dbReference type="ARBA" id="ARBA00022741"/>
    </source>
</evidence>
<evidence type="ECO:0000256" key="6">
    <source>
        <dbReference type="ARBA" id="ARBA00022840"/>
    </source>
</evidence>
<accession>A0A9D1E965</accession>
<dbReference type="Proteomes" id="UP000823912">
    <property type="component" value="Unassembled WGS sequence"/>
</dbReference>
<dbReference type="InterPro" id="IPR017871">
    <property type="entry name" value="ABC_transporter-like_CS"/>
</dbReference>
<evidence type="ECO:0000313" key="10">
    <source>
        <dbReference type="EMBL" id="HIR70704.1"/>
    </source>
</evidence>
<keyword evidence="8" id="KW-0472">Membrane</keyword>
<reference evidence="10" key="1">
    <citation type="submission" date="2020-10" db="EMBL/GenBank/DDBJ databases">
        <authorList>
            <person name="Gilroy R."/>
        </authorList>
    </citation>
    <scope>NUCLEOTIDE SEQUENCE</scope>
    <source>
        <strain evidence="10">ChiSjej5B23-6657</strain>
    </source>
</reference>
<proteinExistence type="inferred from homology"/>
<comment type="subcellular location">
    <subcellularLocation>
        <location evidence="1">Cell membrane</location>
        <topology evidence="1">Peripheral membrane protein</topology>
    </subcellularLocation>
</comment>
<dbReference type="PANTHER" id="PTHR43553">
    <property type="entry name" value="HEAVY METAL TRANSPORTER"/>
    <property type="match status" value="1"/>
</dbReference>